<dbReference type="OrthoDB" id="237974at2157"/>
<evidence type="ECO:0000256" key="1">
    <source>
        <dbReference type="SAM" id="MobiDB-lite"/>
    </source>
</evidence>
<keyword evidence="3" id="KW-0255">Endonuclease</keyword>
<protein>
    <submittedName>
        <fullName evidence="3">Restriction endonuclease subunit R</fullName>
    </submittedName>
</protein>
<dbReference type="EMBL" id="RDFA01000001">
    <property type="protein sequence ID" value="RXK51537.1"/>
    <property type="molecule type" value="Genomic_DNA"/>
</dbReference>
<comment type="caution">
    <text evidence="3">The sequence shown here is derived from an EMBL/GenBank/DDBJ whole genome shotgun (WGS) entry which is preliminary data.</text>
</comment>
<feature type="region of interest" description="Disordered" evidence="1">
    <location>
        <begin position="223"/>
        <end position="250"/>
    </location>
</feature>
<dbReference type="Proteomes" id="UP000289691">
    <property type="component" value="Unassembled WGS sequence"/>
</dbReference>
<evidence type="ECO:0000313" key="3">
    <source>
        <dbReference type="EMBL" id="RXK51537.1"/>
    </source>
</evidence>
<evidence type="ECO:0000259" key="2">
    <source>
        <dbReference type="Pfam" id="PF13588"/>
    </source>
</evidence>
<dbReference type="AlphaFoldDB" id="A0A498L0G3"/>
<keyword evidence="3" id="KW-0540">Nuclease</keyword>
<dbReference type="Pfam" id="PF13588">
    <property type="entry name" value="HSDR_N_2"/>
    <property type="match status" value="1"/>
</dbReference>
<dbReference type="GO" id="GO:0004519">
    <property type="term" value="F:endonuclease activity"/>
    <property type="evidence" value="ECO:0007669"/>
    <property type="project" value="UniProtKB-KW"/>
</dbReference>
<evidence type="ECO:0000313" key="4">
    <source>
        <dbReference type="Proteomes" id="UP000289691"/>
    </source>
</evidence>
<sequence length="362" mass="40744">MDERDVREFVDEAESLLEASPQMDEEATKFRLVVPFIELLGWNTRSTEVEPEHTVRMATGKTKVDFALLLGDTPVVFIEAKPARSTLDEDSVEQLRSYMRQELEVDWGVVTNGKSFEVLTKGNDGRQEEISLIQFELEDLNERPDLLEILSKESIQSGKSDEIATQIAQAGDAIIHLQENKERVAKELNEVLLDEIGASVPLDTEAQATEFVDGLITALEEQRRAIGTTPSPEDEEEVSTSEIEEAQDTSGEYIIKIQDGGTTLATLSDDNQSDAMADATDYLIENHNLISELEPLPFVPGRKNALINNEPEHPGDEGEMRTYRELANDYYLFTSFNKRDKKRHVQRFAEKCGLEAEFEGGW</sequence>
<keyword evidence="3" id="KW-0378">Hydrolase</keyword>
<gene>
    <name evidence="3" type="ORF">EAF64_02580</name>
</gene>
<keyword evidence="4" id="KW-1185">Reference proteome</keyword>
<dbReference type="InterPro" id="IPR029464">
    <property type="entry name" value="HSDR_N"/>
</dbReference>
<name>A0A498L0G3_9EURY</name>
<dbReference type="Gene3D" id="3.90.1570.30">
    <property type="match status" value="1"/>
</dbReference>
<reference evidence="3 4" key="1">
    <citation type="submission" date="2019-01" db="EMBL/GenBank/DDBJ databases">
        <title>Halorientalis sp. F13-25 a new haloarchaeum isolated from hypersaline water.</title>
        <authorList>
            <person name="Ana D.-V."/>
            <person name="Cristina S.-P."/>
            <person name="Antonio V."/>
        </authorList>
    </citation>
    <scope>NUCLEOTIDE SEQUENCE [LARGE SCALE GENOMIC DNA]</scope>
    <source>
        <strain evidence="3 4">F13-25</strain>
    </source>
</reference>
<dbReference type="RefSeq" id="WP_129067400.1">
    <property type="nucleotide sequence ID" value="NZ_RDFA01000001.1"/>
</dbReference>
<organism evidence="3 4">
    <name type="scientific">Halorientalis pallida</name>
    <dbReference type="NCBI Taxonomy" id="2479928"/>
    <lineage>
        <taxon>Archaea</taxon>
        <taxon>Methanobacteriati</taxon>
        <taxon>Methanobacteriota</taxon>
        <taxon>Stenosarchaea group</taxon>
        <taxon>Halobacteria</taxon>
        <taxon>Halobacteriales</taxon>
        <taxon>Haloarculaceae</taxon>
        <taxon>Halorientalis</taxon>
    </lineage>
</organism>
<feature type="compositionally biased region" description="Acidic residues" evidence="1">
    <location>
        <begin position="232"/>
        <end position="247"/>
    </location>
</feature>
<proteinExistence type="predicted"/>
<accession>A0A498L0G3</accession>
<feature type="domain" description="Type I restriction enzyme R protein N-terminal" evidence="2">
    <location>
        <begin position="47"/>
        <end position="128"/>
    </location>
</feature>